<keyword evidence="3 7" id="KW-0547">Nucleotide-binding</keyword>
<evidence type="ECO:0000256" key="8">
    <source>
        <dbReference type="SAM" id="MobiDB-lite"/>
    </source>
</evidence>
<dbReference type="SUPFAM" id="SSF54495">
    <property type="entry name" value="UBC-like"/>
    <property type="match status" value="1"/>
</dbReference>
<evidence type="ECO:0000256" key="4">
    <source>
        <dbReference type="ARBA" id="ARBA00022786"/>
    </source>
</evidence>
<dbReference type="PROSITE" id="PS00183">
    <property type="entry name" value="UBC_1"/>
    <property type="match status" value="1"/>
</dbReference>
<proteinExistence type="inferred from homology"/>
<evidence type="ECO:0000313" key="10">
    <source>
        <dbReference type="EnsemblMetazoa" id="CLYHEMP016112.1"/>
    </source>
</evidence>
<reference evidence="10" key="1">
    <citation type="submission" date="2021-01" db="UniProtKB">
        <authorList>
            <consortium name="EnsemblMetazoa"/>
        </authorList>
    </citation>
    <scope>IDENTIFICATION</scope>
</reference>
<dbReference type="CDD" id="cd23793">
    <property type="entry name" value="UBCc_UBE2E"/>
    <property type="match status" value="1"/>
</dbReference>
<dbReference type="Pfam" id="PF00179">
    <property type="entry name" value="UQ_con"/>
    <property type="match status" value="1"/>
</dbReference>
<dbReference type="FunFam" id="3.10.110.10:FF:000003">
    <property type="entry name" value="Ubiquitin-conjugating enzyme E2 E3"/>
    <property type="match status" value="1"/>
</dbReference>
<evidence type="ECO:0000256" key="3">
    <source>
        <dbReference type="ARBA" id="ARBA00022741"/>
    </source>
</evidence>
<sequence>MAASRNTAAANTTESSVDPDSTAETSRGISSSTLGSSTSQDNSSMARSTSTSAPFKRSKPPAKTAGKKKVSTAVKRIQRELTDITLDPPPNCSAGPKGDNLYDWVGTILGPQGTVYQGGVFFLEITFPSDYPFKPPKVIFRTRIYHCNINSQGQICLDILKDNWSPAFTVSKVLLSVTALLTDCNPADPLVGNIAQQFLSNREEHDTIAREWTRRYAT</sequence>
<dbReference type="GO" id="GO:0061631">
    <property type="term" value="F:ubiquitin conjugating enzyme activity"/>
    <property type="evidence" value="ECO:0007669"/>
    <property type="project" value="UniProtKB-EC"/>
</dbReference>
<dbReference type="InterPro" id="IPR000608">
    <property type="entry name" value="UBC"/>
</dbReference>
<dbReference type="InterPro" id="IPR023313">
    <property type="entry name" value="UBQ-conjugating_AS"/>
</dbReference>
<feature type="region of interest" description="Disordered" evidence="8">
    <location>
        <begin position="1"/>
        <end position="72"/>
    </location>
</feature>
<evidence type="ECO:0000259" key="9">
    <source>
        <dbReference type="PROSITE" id="PS50127"/>
    </source>
</evidence>
<keyword evidence="4 7" id="KW-0833">Ubl conjugation pathway</keyword>
<evidence type="ECO:0000256" key="7">
    <source>
        <dbReference type="RuleBase" id="RU362109"/>
    </source>
</evidence>
<protein>
    <recommendedName>
        <fullName evidence="1">E2 ubiquitin-conjugating enzyme</fullName>
        <ecNumber evidence="1">2.3.2.23</ecNumber>
    </recommendedName>
</protein>
<dbReference type="GeneID" id="136818861"/>
<keyword evidence="5 7" id="KW-0067">ATP-binding</keyword>
<organism evidence="10 11">
    <name type="scientific">Clytia hemisphaerica</name>
    <dbReference type="NCBI Taxonomy" id="252671"/>
    <lineage>
        <taxon>Eukaryota</taxon>
        <taxon>Metazoa</taxon>
        <taxon>Cnidaria</taxon>
        <taxon>Hydrozoa</taxon>
        <taxon>Hydroidolina</taxon>
        <taxon>Leptothecata</taxon>
        <taxon>Obeliida</taxon>
        <taxon>Clytiidae</taxon>
        <taxon>Clytia</taxon>
    </lineage>
</organism>
<dbReference type="AlphaFoldDB" id="A0A7M5X2C9"/>
<dbReference type="SMART" id="SM00212">
    <property type="entry name" value="UBCc"/>
    <property type="match status" value="1"/>
</dbReference>
<feature type="active site" description="Glycyl thioester intermediate" evidence="6">
    <location>
        <position position="156"/>
    </location>
</feature>
<feature type="compositionally biased region" description="Low complexity" evidence="8">
    <location>
        <begin position="1"/>
        <end position="16"/>
    </location>
</feature>
<feature type="compositionally biased region" description="Basic residues" evidence="8">
    <location>
        <begin position="56"/>
        <end position="70"/>
    </location>
</feature>
<dbReference type="PROSITE" id="PS50127">
    <property type="entry name" value="UBC_2"/>
    <property type="match status" value="1"/>
</dbReference>
<keyword evidence="11" id="KW-1185">Reference proteome</keyword>
<dbReference type="InterPro" id="IPR016135">
    <property type="entry name" value="UBQ-conjugating_enzyme/RWD"/>
</dbReference>
<comment type="similarity">
    <text evidence="7">Belongs to the ubiquitin-conjugating enzyme family.</text>
</comment>
<feature type="domain" description="UBC core" evidence="9">
    <location>
        <begin position="72"/>
        <end position="218"/>
    </location>
</feature>
<dbReference type="OrthoDB" id="7851174at2759"/>
<dbReference type="Gene3D" id="3.10.110.10">
    <property type="entry name" value="Ubiquitin Conjugating Enzyme"/>
    <property type="match status" value="1"/>
</dbReference>
<evidence type="ECO:0000256" key="6">
    <source>
        <dbReference type="PROSITE-ProRule" id="PRU10133"/>
    </source>
</evidence>
<dbReference type="PANTHER" id="PTHR24068">
    <property type="entry name" value="UBIQUITIN-CONJUGATING ENZYME E2"/>
    <property type="match status" value="1"/>
</dbReference>
<dbReference type="Proteomes" id="UP000594262">
    <property type="component" value="Unplaced"/>
</dbReference>
<dbReference type="RefSeq" id="XP_066931187.1">
    <property type="nucleotide sequence ID" value="XM_067075086.1"/>
</dbReference>
<accession>A0A7M5X2C9</accession>
<keyword evidence="2" id="KW-0808">Transferase</keyword>
<evidence type="ECO:0000313" key="11">
    <source>
        <dbReference type="Proteomes" id="UP000594262"/>
    </source>
</evidence>
<feature type="compositionally biased region" description="Low complexity" evidence="8">
    <location>
        <begin position="25"/>
        <end position="44"/>
    </location>
</feature>
<evidence type="ECO:0000256" key="5">
    <source>
        <dbReference type="ARBA" id="ARBA00022840"/>
    </source>
</evidence>
<dbReference type="EC" id="2.3.2.23" evidence="1"/>
<evidence type="ECO:0000256" key="1">
    <source>
        <dbReference type="ARBA" id="ARBA00012486"/>
    </source>
</evidence>
<dbReference type="EnsemblMetazoa" id="CLYHEMT016112.1">
    <property type="protein sequence ID" value="CLYHEMP016112.1"/>
    <property type="gene ID" value="CLYHEMG016112"/>
</dbReference>
<dbReference type="GO" id="GO:0005524">
    <property type="term" value="F:ATP binding"/>
    <property type="evidence" value="ECO:0007669"/>
    <property type="project" value="UniProtKB-UniRule"/>
</dbReference>
<evidence type="ECO:0000256" key="2">
    <source>
        <dbReference type="ARBA" id="ARBA00022679"/>
    </source>
</evidence>
<name>A0A7M5X2C9_9CNID</name>